<dbReference type="AlphaFoldDB" id="A0AAQ3PM83"/>
<dbReference type="InterPro" id="IPR002182">
    <property type="entry name" value="NB-ARC"/>
</dbReference>
<dbReference type="Gene3D" id="1.10.8.430">
    <property type="entry name" value="Helical domain of apoptotic protease-activating factors"/>
    <property type="match status" value="1"/>
</dbReference>
<comment type="similarity">
    <text evidence="1">Belongs to the disease resistance NB-LRR family.</text>
</comment>
<dbReference type="Proteomes" id="UP001341281">
    <property type="component" value="Chromosome 01"/>
</dbReference>
<organism evidence="11 12">
    <name type="scientific">Paspalum notatum var. saurae</name>
    <dbReference type="NCBI Taxonomy" id="547442"/>
    <lineage>
        <taxon>Eukaryota</taxon>
        <taxon>Viridiplantae</taxon>
        <taxon>Streptophyta</taxon>
        <taxon>Embryophyta</taxon>
        <taxon>Tracheophyta</taxon>
        <taxon>Spermatophyta</taxon>
        <taxon>Magnoliopsida</taxon>
        <taxon>Liliopsida</taxon>
        <taxon>Poales</taxon>
        <taxon>Poaceae</taxon>
        <taxon>PACMAD clade</taxon>
        <taxon>Panicoideae</taxon>
        <taxon>Andropogonodae</taxon>
        <taxon>Paspaleae</taxon>
        <taxon>Paspalinae</taxon>
        <taxon>Paspalum</taxon>
    </lineage>
</organism>
<evidence type="ECO:0000256" key="2">
    <source>
        <dbReference type="ARBA" id="ARBA00022614"/>
    </source>
</evidence>
<dbReference type="Gene3D" id="1.20.5.4130">
    <property type="match status" value="1"/>
</dbReference>
<evidence type="ECO:0000256" key="6">
    <source>
        <dbReference type="ARBA" id="ARBA00023054"/>
    </source>
</evidence>
<feature type="domain" description="Disease resistance R13L4/SHOC-2-like LRR" evidence="10">
    <location>
        <begin position="993"/>
        <end position="1223"/>
    </location>
</feature>
<feature type="domain" description="NB-ARC" evidence="7">
    <location>
        <begin position="174"/>
        <end position="326"/>
    </location>
</feature>
<accession>A0AAQ3PM83</accession>
<dbReference type="GO" id="GO:0009626">
    <property type="term" value="P:plant-type hypersensitive response"/>
    <property type="evidence" value="ECO:0007669"/>
    <property type="project" value="UniProtKB-ARBA"/>
</dbReference>
<keyword evidence="4" id="KW-0547">Nucleotide-binding</keyword>
<evidence type="ECO:0000259" key="7">
    <source>
        <dbReference type="Pfam" id="PF00931"/>
    </source>
</evidence>
<dbReference type="PANTHER" id="PTHR23155">
    <property type="entry name" value="DISEASE RESISTANCE PROTEIN RP"/>
    <property type="match status" value="1"/>
</dbReference>
<dbReference type="InterPro" id="IPR036388">
    <property type="entry name" value="WH-like_DNA-bd_sf"/>
</dbReference>
<dbReference type="InterPro" id="IPR055414">
    <property type="entry name" value="LRR_R13L4/SHOC2-like"/>
</dbReference>
<dbReference type="SUPFAM" id="SSF52047">
    <property type="entry name" value="RNI-like"/>
    <property type="match status" value="1"/>
</dbReference>
<dbReference type="PANTHER" id="PTHR23155:SF1114">
    <property type="entry name" value="OS02G0475500 PROTEIN"/>
    <property type="match status" value="1"/>
</dbReference>
<dbReference type="GO" id="GO:0042742">
    <property type="term" value="P:defense response to bacterium"/>
    <property type="evidence" value="ECO:0007669"/>
    <property type="project" value="UniProtKB-ARBA"/>
</dbReference>
<dbReference type="GO" id="GO:0043531">
    <property type="term" value="F:ADP binding"/>
    <property type="evidence" value="ECO:0007669"/>
    <property type="project" value="InterPro"/>
</dbReference>
<evidence type="ECO:0000256" key="4">
    <source>
        <dbReference type="ARBA" id="ARBA00022741"/>
    </source>
</evidence>
<feature type="domain" description="Disease resistance N-terminal" evidence="8">
    <location>
        <begin position="12"/>
        <end position="99"/>
    </location>
</feature>
<keyword evidence="5" id="KW-0611">Plant defense</keyword>
<dbReference type="InterPro" id="IPR041118">
    <property type="entry name" value="Rx_N"/>
</dbReference>
<dbReference type="Pfam" id="PF00931">
    <property type="entry name" value="NB-ARC"/>
    <property type="match status" value="2"/>
</dbReference>
<dbReference type="InterPro" id="IPR044974">
    <property type="entry name" value="Disease_R_plants"/>
</dbReference>
<dbReference type="CDD" id="cd14798">
    <property type="entry name" value="RX-CC_like"/>
    <property type="match status" value="1"/>
</dbReference>
<keyword evidence="12" id="KW-1185">Reference proteome</keyword>
<dbReference type="EMBL" id="CP144745">
    <property type="protein sequence ID" value="WVZ54869.1"/>
    <property type="molecule type" value="Genomic_DNA"/>
</dbReference>
<dbReference type="Pfam" id="PF18052">
    <property type="entry name" value="Rx_N"/>
    <property type="match status" value="1"/>
</dbReference>
<dbReference type="InterPro" id="IPR032675">
    <property type="entry name" value="LRR_dom_sf"/>
</dbReference>
<dbReference type="Gene3D" id="3.40.50.300">
    <property type="entry name" value="P-loop containing nucleotide triphosphate hydrolases"/>
    <property type="match status" value="2"/>
</dbReference>
<dbReference type="InterPro" id="IPR027417">
    <property type="entry name" value="P-loop_NTPase"/>
</dbReference>
<evidence type="ECO:0000259" key="10">
    <source>
        <dbReference type="Pfam" id="PF23598"/>
    </source>
</evidence>
<keyword evidence="6" id="KW-0175">Coiled coil</keyword>
<evidence type="ECO:0000256" key="5">
    <source>
        <dbReference type="ARBA" id="ARBA00022821"/>
    </source>
</evidence>
<protein>
    <recommendedName>
        <fullName evidence="13">Disease resistance protein RPM1</fullName>
    </recommendedName>
</protein>
<evidence type="ECO:0000259" key="9">
    <source>
        <dbReference type="Pfam" id="PF23559"/>
    </source>
</evidence>
<dbReference type="PRINTS" id="PR00364">
    <property type="entry name" value="DISEASERSIST"/>
</dbReference>
<evidence type="ECO:0000256" key="1">
    <source>
        <dbReference type="ARBA" id="ARBA00008894"/>
    </source>
</evidence>
<reference evidence="11 12" key="1">
    <citation type="submission" date="2024-02" db="EMBL/GenBank/DDBJ databases">
        <title>High-quality chromosome-scale genome assembly of Pensacola bahiagrass (Paspalum notatum Flugge var. saurae).</title>
        <authorList>
            <person name="Vega J.M."/>
            <person name="Podio M."/>
            <person name="Orjuela J."/>
            <person name="Siena L.A."/>
            <person name="Pessino S.C."/>
            <person name="Combes M.C."/>
            <person name="Mariac C."/>
            <person name="Albertini E."/>
            <person name="Pupilli F."/>
            <person name="Ortiz J.P.A."/>
            <person name="Leblanc O."/>
        </authorList>
    </citation>
    <scope>NUCLEOTIDE SEQUENCE [LARGE SCALE GENOMIC DNA]</scope>
    <source>
        <strain evidence="11">R1</strain>
        <tissue evidence="11">Leaf</tissue>
    </source>
</reference>
<evidence type="ECO:0000313" key="11">
    <source>
        <dbReference type="EMBL" id="WVZ54869.1"/>
    </source>
</evidence>
<keyword evidence="2" id="KW-0433">Leucine-rich repeat</keyword>
<sequence>MEATALSIGKSVVSGVVGYAKSAVAEEVALLLGVARDQAFIKDELEMMLSFLMAAHEEGDKHKVNETWVRQVRVVAYDVEDSLMDFAVRVQKQSCWRWRTLRDRRHVAKLMKDLRARVEDVSQRYLRYRPVMASASKIATSGGDTDATAIAMFGINEARLKQSRLDLTQLINKEGEDLAVVAVWGTNGSVGHTSIIWDAYENSDTQKNFPCRAWVKVTHPFSPKEFIRSLLEEFRTAVGVNFLLQTEKTGQELVEEFNSYVNEKRCLIVLDDLSTVQEWNRVKKCFPTNNRGNRIVVSTTDVEVASLCVGQNSVVSEIKQLSADQTIYAFYKEHEPIARPSVQISTMSATVQRTEDEVENTRTESSQDVSYSIELVSNSKLPISDIQEDQSNAADEEIEGHTRRGMNAGAVEESQLVGRETEKELIANLILEHSNEHLEVIAVWGMGGIGKTTLVTDVYQRQDLNERFTKRAFVTVMRPFKLQELLRSIAIQLDAKAPQKKNAMDFAHDNENNYASMSVVHLTRALDRLSQNIKCLIVVDDLLYTTEWDTIKVAFREIENACWTIVISTRHKDIAEHCCHQKPAECIHKLSLLKVEEAHKLFIEKVFKKTIDLDKEYPDLVEPAKLILNKCDGLPLVIVTIGGFLGEQKTKSAVDWRQLNEHINSELEMNPKIGRIKTVLKTSYDGLPYYLKPCFLYMSIFPEDCNISRRHLVRRWAVEGYTAEARDKSCMEIAGGYFEQLIGRSMILPAYESIFSRQKADSCKLHDLIRDISISMSMEENLVFRLEEGCSSNTQGTVRHLAISSNWEGDEDEFQSIVDMSRIRSLTVFGKWKPFYISDKMRFLRVLDLENTDRLTNHCLKHIGKLLHLRYLSLRRCGNIFCLPDSVGELTQLEVLDIKWTRIQILPKTIIRLRKLRFLHAGMGIVGDPKTSCFHKCGQLCLVQLQACLGVTPDTSEWDADDESSRRDRCAMACCAALPPIMMGMEFPGYVGGVTVPSGMRRVKSLQGLRCVHLAWGNAVVEEIKGLTGLRKLGVVGISERNSRNLCSAISKLTHLESLWLWSEKLDLSACMDGMESPPENLQSLKLYGEMAKLPGWIKGLQNLVKLTLKGTGLSLGDAAAVLMQDIGELRNLSILRLDEWYLNINKGEVHFKSGLFMSLKVLDLNIRYGQWDHIGSVKFDAGATPRLEVLHLAFGGNTSFSGLEYLRSIREVRLRFLGDKSKDTLSPVMREQLDKIKRGHVLKVDYSRS</sequence>
<dbReference type="Pfam" id="PF23598">
    <property type="entry name" value="LRR_14"/>
    <property type="match status" value="2"/>
</dbReference>
<evidence type="ECO:0000259" key="8">
    <source>
        <dbReference type="Pfam" id="PF18052"/>
    </source>
</evidence>
<dbReference type="InterPro" id="IPR042197">
    <property type="entry name" value="Apaf_helical"/>
</dbReference>
<gene>
    <name evidence="11" type="ORF">U9M48_005613</name>
</gene>
<dbReference type="FunFam" id="1.10.10.10:FF:000322">
    <property type="entry name" value="Probable disease resistance protein At1g63360"/>
    <property type="match status" value="1"/>
</dbReference>
<evidence type="ECO:0000313" key="12">
    <source>
        <dbReference type="Proteomes" id="UP001341281"/>
    </source>
</evidence>
<proteinExistence type="inferred from homology"/>
<dbReference type="Gene3D" id="3.80.10.10">
    <property type="entry name" value="Ribonuclease Inhibitor"/>
    <property type="match status" value="2"/>
</dbReference>
<evidence type="ECO:0008006" key="13">
    <source>
        <dbReference type="Google" id="ProtNLM"/>
    </source>
</evidence>
<dbReference type="Gene3D" id="1.10.10.10">
    <property type="entry name" value="Winged helix-like DNA-binding domain superfamily/Winged helix DNA-binding domain"/>
    <property type="match status" value="1"/>
</dbReference>
<feature type="domain" description="Disease resistance protein winged helix" evidence="9">
    <location>
        <begin position="700"/>
        <end position="772"/>
    </location>
</feature>
<evidence type="ECO:0000256" key="3">
    <source>
        <dbReference type="ARBA" id="ARBA00022737"/>
    </source>
</evidence>
<dbReference type="Pfam" id="PF23559">
    <property type="entry name" value="WHD_DRP"/>
    <property type="match status" value="1"/>
</dbReference>
<keyword evidence="3" id="KW-0677">Repeat</keyword>
<dbReference type="InterPro" id="IPR038005">
    <property type="entry name" value="RX-like_CC"/>
</dbReference>
<name>A0AAQ3PM83_PASNO</name>
<dbReference type="GO" id="GO:0002758">
    <property type="term" value="P:innate immune response-activating signaling pathway"/>
    <property type="evidence" value="ECO:0007669"/>
    <property type="project" value="UniProtKB-ARBA"/>
</dbReference>
<dbReference type="SUPFAM" id="SSF52540">
    <property type="entry name" value="P-loop containing nucleoside triphosphate hydrolases"/>
    <property type="match status" value="2"/>
</dbReference>
<feature type="domain" description="Disease resistance R13L4/SHOC-2-like LRR" evidence="10">
    <location>
        <begin position="823"/>
        <end position="923"/>
    </location>
</feature>
<dbReference type="InterPro" id="IPR058922">
    <property type="entry name" value="WHD_DRP"/>
</dbReference>
<feature type="domain" description="NB-ARC" evidence="7">
    <location>
        <begin position="420"/>
        <end position="610"/>
    </location>
</feature>